<comment type="caution">
    <text evidence="6">The sequence shown here is derived from an EMBL/GenBank/DDBJ whole genome shotgun (WGS) entry which is preliminary data.</text>
</comment>
<evidence type="ECO:0000256" key="3">
    <source>
        <dbReference type="SAM" id="MobiDB-lite"/>
    </source>
</evidence>
<dbReference type="PANTHER" id="PTHR34236:SF1">
    <property type="entry name" value="DIMETHYL SULFOXIDE REDUCTASE TRANSCRIPTIONAL ACTIVATOR"/>
    <property type="match status" value="1"/>
</dbReference>
<keyword evidence="1" id="KW-0805">Transcription regulation</keyword>
<sequence length="261" mass="28211">MTVGAERDERTAPAATVPEPLPMSSTSQPTDRTADGLIEVEFEITDPAYFFVGLSEAESCRVQLEEMIRLADGTLIEFFSGRECSRTAIREYADVATGIDSASVVHEGRNGVLFRVSVSGHCIVETIEGAGGIPESVAATDGAGRVTAQVPRDTDSTEVIGAVLETHPSANLVAHRQLDVSMPSFSPWGVRQILREGVTDRQWEVLRTAYRCGYFERPRAHTGEEVAEKLGISSATFSQHLRSALRNVLAAALEVETCDDA</sequence>
<dbReference type="EMBL" id="QPHM01000001">
    <property type="protein sequence ID" value="RCU48025.1"/>
    <property type="molecule type" value="Genomic_DNA"/>
</dbReference>
<feature type="compositionally biased region" description="Basic and acidic residues" evidence="3">
    <location>
        <begin position="1"/>
        <end position="11"/>
    </location>
</feature>
<keyword evidence="2" id="KW-0804">Transcription</keyword>
<keyword evidence="7" id="KW-1185">Reference proteome</keyword>
<dbReference type="Pfam" id="PF15915">
    <property type="entry name" value="BAT"/>
    <property type="match status" value="1"/>
</dbReference>
<dbReference type="Proteomes" id="UP000252189">
    <property type="component" value="Unassembled WGS sequence"/>
</dbReference>
<dbReference type="InterPro" id="IPR036388">
    <property type="entry name" value="WH-like_DNA-bd_sf"/>
</dbReference>
<dbReference type="InterPro" id="IPR007050">
    <property type="entry name" value="HTH_bacterioopsin"/>
</dbReference>
<reference evidence="6 7" key="1">
    <citation type="submission" date="2018-07" db="EMBL/GenBank/DDBJ databases">
        <title>Genome sequences of Haloplanus salinus JCM 18368T.</title>
        <authorList>
            <person name="Kim Y.B."/>
            <person name="Roh S.W."/>
        </authorList>
    </citation>
    <scope>NUCLEOTIDE SEQUENCE [LARGE SCALE GENOMIC DNA]</scope>
    <source>
        <strain evidence="6 7">JCM 18368</strain>
    </source>
</reference>
<protein>
    <submittedName>
        <fullName evidence="6">Helix-turn-helix domain-containing protein</fullName>
    </submittedName>
</protein>
<evidence type="ECO:0000256" key="1">
    <source>
        <dbReference type="ARBA" id="ARBA00023015"/>
    </source>
</evidence>
<dbReference type="Pfam" id="PF04967">
    <property type="entry name" value="HTH_10"/>
    <property type="match status" value="1"/>
</dbReference>
<feature type="domain" description="HTH bat-type" evidence="4">
    <location>
        <begin position="199"/>
        <end position="249"/>
    </location>
</feature>
<evidence type="ECO:0000313" key="6">
    <source>
        <dbReference type="EMBL" id="RCU48025.1"/>
    </source>
</evidence>
<dbReference type="PANTHER" id="PTHR34236">
    <property type="entry name" value="DIMETHYL SULFOXIDE REDUCTASE TRANSCRIPTIONAL ACTIVATOR"/>
    <property type="match status" value="1"/>
</dbReference>
<evidence type="ECO:0000259" key="5">
    <source>
        <dbReference type="Pfam" id="PF15915"/>
    </source>
</evidence>
<dbReference type="AlphaFoldDB" id="A0A368NED7"/>
<feature type="domain" description="Bacterioopsin transcriptional activator GAF and HTH associated" evidence="5">
    <location>
        <begin position="35"/>
        <end position="182"/>
    </location>
</feature>
<proteinExistence type="predicted"/>
<organism evidence="6 7">
    <name type="scientific">Haloplanus salinus</name>
    <dbReference type="NCBI Taxonomy" id="1126245"/>
    <lineage>
        <taxon>Archaea</taxon>
        <taxon>Methanobacteriati</taxon>
        <taxon>Methanobacteriota</taxon>
        <taxon>Stenosarchaea group</taxon>
        <taxon>Halobacteria</taxon>
        <taxon>Halobacteriales</taxon>
        <taxon>Haloferacaceae</taxon>
        <taxon>Haloplanus</taxon>
    </lineage>
</organism>
<feature type="region of interest" description="Disordered" evidence="3">
    <location>
        <begin position="1"/>
        <end position="32"/>
    </location>
</feature>
<dbReference type="InterPro" id="IPR031803">
    <property type="entry name" value="BAT_GAF/HTH-assoc"/>
</dbReference>
<gene>
    <name evidence="6" type="ORF">DU504_12360</name>
</gene>
<evidence type="ECO:0000256" key="2">
    <source>
        <dbReference type="ARBA" id="ARBA00023163"/>
    </source>
</evidence>
<dbReference type="Gene3D" id="1.10.10.10">
    <property type="entry name" value="Winged helix-like DNA-binding domain superfamily/Winged helix DNA-binding domain"/>
    <property type="match status" value="1"/>
</dbReference>
<name>A0A368NED7_9EURY</name>
<evidence type="ECO:0000259" key="4">
    <source>
        <dbReference type="Pfam" id="PF04967"/>
    </source>
</evidence>
<evidence type="ECO:0000313" key="7">
    <source>
        <dbReference type="Proteomes" id="UP000252189"/>
    </source>
</evidence>
<accession>A0A368NED7</accession>